<sequence length="509" mass="56830">MHHFKDWINKMHNKSPHPPGNSPLEQLPNELLFRILDFLDSHSSPSVAGMRDWFMFNDIPSSPNNTQATRPTLPCLSVSHRMHDVAVPILYRNIKLVQQEISDEGRNFQFFRAINLNARLPSLIRTLDLSDSRISGWPWLIPRAMTLIPRLRSLHLQLSNLIQLDDEKLQTVFFGMPNLESLTIENTRTKTHGSSLAKVLQTLESANPTSVSRIRSLICRTDSDPNHSGTPAESVEFIDSGVLGRFLQRFPGLQALDLADTSVNPKSLLAININSRLQYIRITKCQDSDTATLAHFLASHTAVNSSLVVLDGSGITFNERETSSILENLPPTLRSLNLDGSMMTSNHVPLLQKLSRNLEELKIGNGLTMNDVEATVLGPCFKFHPANTRRSVNVARNSKDAPGQELVLGPMRDAIAICKLRQRLASVSPIAAKIHMKKSRLRHLNLGSMDEEEQGRIANSVLLGEQSKPLELIVVSGIKSEDYLVLGKVSEGCGWKDKWFNGMVWVERG</sequence>
<dbReference type="OrthoDB" id="9994419at2759"/>
<dbReference type="SUPFAM" id="SSF52047">
    <property type="entry name" value="RNI-like"/>
    <property type="match status" value="1"/>
</dbReference>
<organism evidence="1 2">
    <name type="scientific">Hyaloscypha hepaticicola</name>
    <dbReference type="NCBI Taxonomy" id="2082293"/>
    <lineage>
        <taxon>Eukaryota</taxon>
        <taxon>Fungi</taxon>
        <taxon>Dikarya</taxon>
        <taxon>Ascomycota</taxon>
        <taxon>Pezizomycotina</taxon>
        <taxon>Leotiomycetes</taxon>
        <taxon>Helotiales</taxon>
        <taxon>Hyaloscyphaceae</taxon>
        <taxon>Hyaloscypha</taxon>
    </lineage>
</organism>
<dbReference type="Gene3D" id="3.80.10.10">
    <property type="entry name" value="Ribonuclease Inhibitor"/>
    <property type="match status" value="2"/>
</dbReference>
<evidence type="ECO:0000313" key="2">
    <source>
        <dbReference type="Proteomes" id="UP000235672"/>
    </source>
</evidence>
<reference evidence="1 2" key="1">
    <citation type="submission" date="2016-05" db="EMBL/GenBank/DDBJ databases">
        <title>A degradative enzymes factory behind the ericoid mycorrhizal symbiosis.</title>
        <authorList>
            <consortium name="DOE Joint Genome Institute"/>
            <person name="Martino E."/>
            <person name="Morin E."/>
            <person name="Grelet G."/>
            <person name="Kuo A."/>
            <person name="Kohler A."/>
            <person name="Daghino S."/>
            <person name="Barry K."/>
            <person name="Choi C."/>
            <person name="Cichocki N."/>
            <person name="Clum A."/>
            <person name="Copeland A."/>
            <person name="Hainaut M."/>
            <person name="Haridas S."/>
            <person name="Labutti K."/>
            <person name="Lindquist E."/>
            <person name="Lipzen A."/>
            <person name="Khouja H.-R."/>
            <person name="Murat C."/>
            <person name="Ohm R."/>
            <person name="Olson A."/>
            <person name="Spatafora J."/>
            <person name="Veneault-Fourrey C."/>
            <person name="Henrissat B."/>
            <person name="Grigoriev I."/>
            <person name="Martin F."/>
            <person name="Perotto S."/>
        </authorList>
    </citation>
    <scope>NUCLEOTIDE SEQUENCE [LARGE SCALE GENOMIC DNA]</scope>
    <source>
        <strain evidence="1 2">UAMH 7357</strain>
    </source>
</reference>
<dbReference type="AlphaFoldDB" id="A0A2J6PKR4"/>
<protein>
    <recommendedName>
        <fullName evidence="3">F-box domain-containing protein</fullName>
    </recommendedName>
</protein>
<dbReference type="Proteomes" id="UP000235672">
    <property type="component" value="Unassembled WGS sequence"/>
</dbReference>
<accession>A0A2J6PKR4</accession>
<gene>
    <name evidence="1" type="ORF">NA56DRAFT_754616</name>
</gene>
<evidence type="ECO:0000313" key="1">
    <source>
        <dbReference type="EMBL" id="PMD14613.1"/>
    </source>
</evidence>
<dbReference type="InterPro" id="IPR032675">
    <property type="entry name" value="LRR_dom_sf"/>
</dbReference>
<dbReference type="EMBL" id="KZ613520">
    <property type="protein sequence ID" value="PMD14613.1"/>
    <property type="molecule type" value="Genomic_DNA"/>
</dbReference>
<name>A0A2J6PKR4_9HELO</name>
<keyword evidence="2" id="KW-1185">Reference proteome</keyword>
<dbReference type="STRING" id="1745343.A0A2J6PKR4"/>
<evidence type="ECO:0008006" key="3">
    <source>
        <dbReference type="Google" id="ProtNLM"/>
    </source>
</evidence>
<proteinExistence type="predicted"/>